<dbReference type="EC" id="3.1.1.-" evidence="2"/>
<dbReference type="HAMAP" id="MF_00518">
    <property type="entry name" value="Deacylase_Dtd"/>
    <property type="match status" value="1"/>
</dbReference>
<comment type="subcellular location">
    <subcellularLocation>
        <location evidence="2">Cytoplasm</location>
    </subcellularLocation>
</comment>
<accession>A0A9D1FXD7</accession>
<dbReference type="FunFam" id="3.50.80.10:FF:000001">
    <property type="entry name" value="D-aminoacyl-tRNA deacylase"/>
    <property type="match status" value="1"/>
</dbReference>
<feature type="short sequence motif" description="Gly-cisPro motif, important for rejection of L-amino acids" evidence="2">
    <location>
        <begin position="137"/>
        <end position="138"/>
    </location>
</feature>
<evidence type="ECO:0000313" key="4">
    <source>
        <dbReference type="Proteomes" id="UP000824139"/>
    </source>
</evidence>
<dbReference type="InterPro" id="IPR023509">
    <property type="entry name" value="DTD-like_sf"/>
</dbReference>
<keyword evidence="2" id="KW-0694">RNA-binding</keyword>
<dbReference type="PANTHER" id="PTHR10472:SF5">
    <property type="entry name" value="D-AMINOACYL-TRNA DEACYLASE 1"/>
    <property type="match status" value="1"/>
</dbReference>
<comment type="catalytic activity">
    <reaction evidence="2">
        <text>glycyl-tRNA(Ala) + H2O = tRNA(Ala) + glycine + H(+)</text>
        <dbReference type="Rhea" id="RHEA:53744"/>
        <dbReference type="Rhea" id="RHEA-COMP:9657"/>
        <dbReference type="Rhea" id="RHEA-COMP:13640"/>
        <dbReference type="ChEBI" id="CHEBI:15377"/>
        <dbReference type="ChEBI" id="CHEBI:15378"/>
        <dbReference type="ChEBI" id="CHEBI:57305"/>
        <dbReference type="ChEBI" id="CHEBI:78442"/>
        <dbReference type="ChEBI" id="CHEBI:78522"/>
    </reaction>
</comment>
<dbReference type="Pfam" id="PF02580">
    <property type="entry name" value="Tyr_Deacylase"/>
    <property type="match status" value="1"/>
</dbReference>
<gene>
    <name evidence="2" type="primary">dtd</name>
    <name evidence="3" type="ORF">IAD41_08815</name>
</gene>
<protein>
    <recommendedName>
        <fullName evidence="2">D-aminoacyl-tRNA deacylase</fullName>
        <shortName evidence="2">DTD</shortName>
        <ecNumber evidence="2">3.1.1.96</ecNumber>
    </recommendedName>
    <alternativeName>
        <fullName evidence="2">Gly-tRNA(Ala) deacylase</fullName>
        <ecNumber evidence="2">3.1.1.-</ecNumber>
    </alternativeName>
</protein>
<keyword evidence="2" id="KW-0820">tRNA-binding</keyword>
<comment type="domain">
    <text evidence="2">A Gly-cisPro motif from one monomer fits into the active site of the other monomer to allow specific chiral rejection of L-amino acids.</text>
</comment>
<dbReference type="EMBL" id="DVJO01000188">
    <property type="protein sequence ID" value="HIS83688.1"/>
    <property type="molecule type" value="Genomic_DNA"/>
</dbReference>
<dbReference type="GO" id="GO:0000049">
    <property type="term" value="F:tRNA binding"/>
    <property type="evidence" value="ECO:0007669"/>
    <property type="project" value="UniProtKB-UniRule"/>
</dbReference>
<keyword evidence="2 3" id="KW-0378">Hydrolase</keyword>
<evidence type="ECO:0000256" key="2">
    <source>
        <dbReference type="HAMAP-Rule" id="MF_00518"/>
    </source>
</evidence>
<comment type="catalytic activity">
    <reaction evidence="2">
        <text>a D-aminoacyl-tRNA + H2O = a tRNA + a D-alpha-amino acid + H(+)</text>
        <dbReference type="Rhea" id="RHEA:13953"/>
        <dbReference type="Rhea" id="RHEA-COMP:10123"/>
        <dbReference type="Rhea" id="RHEA-COMP:10124"/>
        <dbReference type="ChEBI" id="CHEBI:15377"/>
        <dbReference type="ChEBI" id="CHEBI:15378"/>
        <dbReference type="ChEBI" id="CHEBI:59871"/>
        <dbReference type="ChEBI" id="CHEBI:78442"/>
        <dbReference type="ChEBI" id="CHEBI:79333"/>
        <dbReference type="EC" id="3.1.1.96"/>
    </reaction>
</comment>
<dbReference type="Gene3D" id="3.50.80.10">
    <property type="entry name" value="D-tyrosyl-tRNA(Tyr) deacylase"/>
    <property type="match status" value="1"/>
</dbReference>
<evidence type="ECO:0000313" key="3">
    <source>
        <dbReference type="EMBL" id="HIS83688.1"/>
    </source>
</evidence>
<proteinExistence type="inferred from homology"/>
<dbReference type="GO" id="GO:0051500">
    <property type="term" value="F:D-tyrosyl-tRNA(Tyr) deacylase activity"/>
    <property type="evidence" value="ECO:0007669"/>
    <property type="project" value="TreeGrafter"/>
</dbReference>
<dbReference type="GO" id="GO:0019478">
    <property type="term" value="P:D-amino acid catabolic process"/>
    <property type="evidence" value="ECO:0007669"/>
    <property type="project" value="UniProtKB-UniRule"/>
</dbReference>
<keyword evidence="2" id="KW-0963">Cytoplasm</keyword>
<dbReference type="PANTHER" id="PTHR10472">
    <property type="entry name" value="D-TYROSYL-TRNA TYR DEACYLASE"/>
    <property type="match status" value="1"/>
</dbReference>
<dbReference type="CDD" id="cd00563">
    <property type="entry name" value="Dtyr_deacylase"/>
    <property type="match status" value="1"/>
</dbReference>
<dbReference type="InterPro" id="IPR003732">
    <property type="entry name" value="Daa-tRNA_deacyls_DTD"/>
</dbReference>
<dbReference type="GO" id="GO:0043908">
    <property type="term" value="F:Ser(Gly)-tRNA(Ala) hydrolase activity"/>
    <property type="evidence" value="ECO:0007669"/>
    <property type="project" value="UniProtKB-UniRule"/>
</dbReference>
<dbReference type="GO" id="GO:0106026">
    <property type="term" value="F:Gly-tRNA(Ala) deacylase activity"/>
    <property type="evidence" value="ECO:0007669"/>
    <property type="project" value="UniProtKB-UniRule"/>
</dbReference>
<dbReference type="GO" id="GO:0005737">
    <property type="term" value="C:cytoplasm"/>
    <property type="evidence" value="ECO:0007669"/>
    <property type="project" value="UniProtKB-SubCell"/>
</dbReference>
<evidence type="ECO:0000256" key="1">
    <source>
        <dbReference type="ARBA" id="ARBA00009673"/>
    </source>
</evidence>
<comment type="caution">
    <text evidence="3">The sequence shown here is derived from an EMBL/GenBank/DDBJ whole genome shotgun (WGS) entry which is preliminary data.</text>
</comment>
<reference evidence="3" key="1">
    <citation type="submission" date="2020-10" db="EMBL/GenBank/DDBJ databases">
        <authorList>
            <person name="Gilroy R."/>
        </authorList>
    </citation>
    <scope>NUCLEOTIDE SEQUENCE</scope>
    <source>
        <strain evidence="3">CHK152-2994</strain>
    </source>
</reference>
<comment type="similarity">
    <text evidence="1 2">Belongs to the DTD family.</text>
</comment>
<dbReference type="AlphaFoldDB" id="A0A9D1FXD7"/>
<comment type="subunit">
    <text evidence="2">Homodimer.</text>
</comment>
<dbReference type="NCBIfam" id="TIGR00256">
    <property type="entry name" value="D-aminoacyl-tRNA deacylase"/>
    <property type="match status" value="1"/>
</dbReference>
<dbReference type="Proteomes" id="UP000824139">
    <property type="component" value="Unassembled WGS sequence"/>
</dbReference>
<comment type="function">
    <text evidence="2">An aminoacyl-tRNA editing enzyme that deacylates mischarged D-aminoacyl-tRNAs. Also deacylates mischarged glycyl-tRNA(Ala), protecting cells against glycine mischarging by AlaRS. Acts via tRNA-based rather than protein-based catalysis; rejects L-amino acids rather than detecting D-amino acids in the active site. By recycling D-aminoacyl-tRNA to D-amino acids and free tRNA molecules, this enzyme counteracts the toxicity associated with the formation of D-aminoacyl-tRNA entities in vivo and helps enforce protein L-homochirality.</text>
</comment>
<name>A0A9D1FXD7_9BACT</name>
<reference evidence="3" key="2">
    <citation type="journal article" date="2021" name="PeerJ">
        <title>Extensive microbial diversity within the chicken gut microbiome revealed by metagenomics and culture.</title>
        <authorList>
            <person name="Gilroy R."/>
            <person name="Ravi A."/>
            <person name="Getino M."/>
            <person name="Pursley I."/>
            <person name="Horton D.L."/>
            <person name="Alikhan N.F."/>
            <person name="Baker D."/>
            <person name="Gharbi K."/>
            <person name="Hall N."/>
            <person name="Watson M."/>
            <person name="Adriaenssens E.M."/>
            <person name="Foster-Nyarko E."/>
            <person name="Jarju S."/>
            <person name="Secka A."/>
            <person name="Antonio M."/>
            <person name="Oren A."/>
            <person name="Chaudhuri R.R."/>
            <person name="La Ragione R."/>
            <person name="Hildebrand F."/>
            <person name="Pallen M.J."/>
        </authorList>
    </citation>
    <scope>NUCLEOTIDE SEQUENCE</scope>
    <source>
        <strain evidence="3">CHK152-2994</strain>
    </source>
</reference>
<dbReference type="EC" id="3.1.1.96" evidence="2"/>
<organism evidence="3 4">
    <name type="scientific">Candidatus Scatenecus faecavium</name>
    <dbReference type="NCBI Taxonomy" id="2840915"/>
    <lineage>
        <taxon>Bacteria</taxon>
        <taxon>Candidatus Scatenecus</taxon>
    </lineage>
</organism>
<sequence>MKALIQRVKKASVTIDGELYSEINAGLLVFLGVTKEDGKENSAKLAEKILKLRIFEDDNDKMNLSVEDIKGEILVVSQFTLCADCKKGTRPSFDSAAAPEKAVELYEDFVSQLSSAGVRVKTGKFRAMMEVSLINDGPVTIFAEK</sequence>
<dbReference type="SUPFAM" id="SSF69500">
    <property type="entry name" value="DTD-like"/>
    <property type="match status" value="1"/>
</dbReference>